<dbReference type="HOGENOM" id="CLU_049925_0_0_1"/>
<dbReference type="Pfam" id="PF05721">
    <property type="entry name" value="PhyH"/>
    <property type="match status" value="1"/>
</dbReference>
<dbReference type="AlphaFoldDB" id="W3XE85"/>
<dbReference type="EMBL" id="KI912111">
    <property type="protein sequence ID" value="ETS83516.1"/>
    <property type="molecule type" value="Genomic_DNA"/>
</dbReference>
<dbReference type="InterPro" id="IPR008775">
    <property type="entry name" value="Phytyl_CoA_dOase-like"/>
</dbReference>
<dbReference type="eggNOG" id="ENOG502SCSP">
    <property type="taxonomic scope" value="Eukaryota"/>
</dbReference>
<dbReference type="Gene3D" id="2.60.120.620">
    <property type="entry name" value="q2cbj1_9rhob like domain"/>
    <property type="match status" value="1"/>
</dbReference>
<dbReference type="RefSeq" id="XP_007832164.1">
    <property type="nucleotide sequence ID" value="XM_007833973.1"/>
</dbReference>
<keyword evidence="2" id="KW-1185">Reference proteome</keyword>
<evidence type="ECO:0000313" key="1">
    <source>
        <dbReference type="EMBL" id="ETS83516.1"/>
    </source>
</evidence>
<proteinExistence type="predicted"/>
<organism evidence="1 2">
    <name type="scientific">Pestalotiopsis fici (strain W106-1 / CGMCC3.15140)</name>
    <dbReference type="NCBI Taxonomy" id="1229662"/>
    <lineage>
        <taxon>Eukaryota</taxon>
        <taxon>Fungi</taxon>
        <taxon>Dikarya</taxon>
        <taxon>Ascomycota</taxon>
        <taxon>Pezizomycotina</taxon>
        <taxon>Sordariomycetes</taxon>
        <taxon>Xylariomycetidae</taxon>
        <taxon>Amphisphaeriales</taxon>
        <taxon>Sporocadaceae</taxon>
        <taxon>Pestalotiopsis</taxon>
    </lineage>
</organism>
<dbReference type="KEGG" id="pfy:PFICI_05392"/>
<protein>
    <recommendedName>
        <fullName evidence="3">Phytanoyl-CoA hydroxylase</fullName>
    </recommendedName>
</protein>
<dbReference type="Proteomes" id="UP000030651">
    <property type="component" value="Unassembled WGS sequence"/>
</dbReference>
<dbReference type="PANTHER" id="PTHR40128:SF1">
    <property type="entry name" value="PHYTANOYL-COA HYDROXYLASE"/>
    <property type="match status" value="1"/>
</dbReference>
<reference evidence="2" key="1">
    <citation type="journal article" date="2015" name="BMC Genomics">
        <title>Genomic and transcriptomic analysis of the endophytic fungus Pestalotiopsis fici reveals its lifestyle and high potential for synthesis of natural products.</title>
        <authorList>
            <person name="Wang X."/>
            <person name="Zhang X."/>
            <person name="Liu L."/>
            <person name="Xiang M."/>
            <person name="Wang W."/>
            <person name="Sun X."/>
            <person name="Che Y."/>
            <person name="Guo L."/>
            <person name="Liu G."/>
            <person name="Guo L."/>
            <person name="Wang C."/>
            <person name="Yin W.B."/>
            <person name="Stadler M."/>
            <person name="Zhang X."/>
            <person name="Liu X."/>
        </authorList>
    </citation>
    <scope>NUCLEOTIDE SEQUENCE [LARGE SCALE GENOMIC DNA]</scope>
    <source>
        <strain evidence="2">W106-1 / CGMCC3.15140</strain>
    </source>
</reference>
<evidence type="ECO:0000313" key="2">
    <source>
        <dbReference type="Proteomes" id="UP000030651"/>
    </source>
</evidence>
<accession>W3XE85</accession>
<dbReference type="OrthoDB" id="2328924at2759"/>
<sequence>MAIETPLSEKPTINRVPLYVNDGLLAPDEVKLLRPSYPSEPLEVLWKRYREDGYIFLKGLLPREDVCSARGSYFQRLQPCGVIDPDSDPRDGIFNASGGAKADYPGVGVEAGSGAPATSNEELFTELALKAHTDEWYIGSPDGKTPGLVNHPLLLQFVADFTGWGDKTLPIRRTLLRNNTPGNKAIGVHYDQIFLRYGEPSVLTAWVPVGDIALDGGGLIYLEDGDQLGKQIESECTAKAKAAGLDDAEVRNAFNSQMMKTGWLSPDPAKFGRKHGRKWLVTAYEAGDVVLHSAYMIHASTVNHDKEGRIRVGTDLRFVNSARPWDTRWSNHFTFTDGL</sequence>
<name>W3XE85_PESFW</name>
<evidence type="ECO:0008006" key="3">
    <source>
        <dbReference type="Google" id="ProtNLM"/>
    </source>
</evidence>
<dbReference type="InParanoid" id="W3XE85"/>
<dbReference type="SUPFAM" id="SSF51197">
    <property type="entry name" value="Clavaminate synthase-like"/>
    <property type="match status" value="1"/>
</dbReference>
<dbReference type="PANTHER" id="PTHR40128">
    <property type="entry name" value="EXPRESSED PROTEIN"/>
    <property type="match status" value="1"/>
</dbReference>
<gene>
    <name evidence="1" type="ORF">PFICI_05392</name>
</gene>
<dbReference type="GeneID" id="19270405"/>